<dbReference type="Pfam" id="PF20434">
    <property type="entry name" value="BD-FAE"/>
    <property type="match status" value="1"/>
</dbReference>
<evidence type="ECO:0000256" key="1">
    <source>
        <dbReference type="ARBA" id="ARBA00022801"/>
    </source>
</evidence>
<evidence type="ECO:0000313" key="4">
    <source>
        <dbReference type="Proteomes" id="UP001432014"/>
    </source>
</evidence>
<protein>
    <submittedName>
        <fullName evidence="3">Alpha/beta hydrolase</fullName>
    </submittedName>
</protein>
<evidence type="ECO:0000259" key="2">
    <source>
        <dbReference type="Pfam" id="PF20434"/>
    </source>
</evidence>
<gene>
    <name evidence="3" type="ORF">OG469_02610</name>
</gene>
<dbReference type="Gene3D" id="3.40.50.1820">
    <property type="entry name" value="alpha/beta hydrolase"/>
    <property type="match status" value="1"/>
</dbReference>
<dbReference type="PANTHER" id="PTHR48081">
    <property type="entry name" value="AB HYDROLASE SUPERFAMILY PROTEIN C4A8.06C"/>
    <property type="match status" value="1"/>
</dbReference>
<dbReference type="InterPro" id="IPR049492">
    <property type="entry name" value="BD-FAE-like_dom"/>
</dbReference>
<sequence length="269" mass="28017">MSGNNGGSDPSAAGPDATLAYGHEHRDQVADITLPRGPVDGPVPLVLLLHGGFWRARHDRLHAGAPAEALAGQGYLVANVEYRRVGAGGGWPATFTDVALAADTLPGLIEAAYPGRIDHDRVVHCGHSAGGHLALWAAARTGLPEGAPGRTDAAPRVAGVVGLGAVTDLAEAWEQGNGEGAVAEFLEGGPDELPDRYAAADPSRLGALSVPVVLVHGEQDQRVPVRMARRYRDDFGAKLIELPDTGHFELIDPASSAWPHVLAAIRLVL</sequence>
<keyword evidence="4" id="KW-1185">Reference proteome</keyword>
<dbReference type="RefSeq" id="WP_329500960.1">
    <property type="nucleotide sequence ID" value="NZ_CP108460.1"/>
</dbReference>
<keyword evidence="1 3" id="KW-0378">Hydrolase</keyword>
<dbReference type="PANTHER" id="PTHR48081:SF33">
    <property type="entry name" value="KYNURENINE FORMAMIDASE"/>
    <property type="match status" value="1"/>
</dbReference>
<proteinExistence type="predicted"/>
<name>A0ABZ1W104_9ACTN</name>
<accession>A0ABZ1W104</accession>
<dbReference type="GO" id="GO:0016787">
    <property type="term" value="F:hydrolase activity"/>
    <property type="evidence" value="ECO:0007669"/>
    <property type="project" value="UniProtKB-KW"/>
</dbReference>
<dbReference type="InterPro" id="IPR050300">
    <property type="entry name" value="GDXG_lipolytic_enzyme"/>
</dbReference>
<reference evidence="3 4" key="1">
    <citation type="submission" date="2022-10" db="EMBL/GenBank/DDBJ databases">
        <title>The complete genomes of actinobacterial strains from the NBC collection.</title>
        <authorList>
            <person name="Joergensen T.S."/>
            <person name="Alvarez Arevalo M."/>
            <person name="Sterndorff E.B."/>
            <person name="Faurdal D."/>
            <person name="Vuksanovic O."/>
            <person name="Mourched A.-S."/>
            <person name="Charusanti P."/>
            <person name="Shaw S."/>
            <person name="Blin K."/>
            <person name="Weber T."/>
        </authorList>
    </citation>
    <scope>NUCLEOTIDE SEQUENCE [LARGE SCALE GENOMIC DNA]</scope>
    <source>
        <strain evidence="3 4">NBC_01247</strain>
    </source>
</reference>
<feature type="domain" description="BD-FAE-like" evidence="2">
    <location>
        <begin position="31"/>
        <end position="228"/>
    </location>
</feature>
<dbReference type="SUPFAM" id="SSF53474">
    <property type="entry name" value="alpha/beta-Hydrolases"/>
    <property type="match status" value="1"/>
</dbReference>
<dbReference type="InterPro" id="IPR029058">
    <property type="entry name" value="AB_hydrolase_fold"/>
</dbReference>
<organism evidence="3 4">
    <name type="scientific">Kitasatospora herbaricolor</name>
    <dbReference type="NCBI Taxonomy" id="68217"/>
    <lineage>
        <taxon>Bacteria</taxon>
        <taxon>Bacillati</taxon>
        <taxon>Actinomycetota</taxon>
        <taxon>Actinomycetes</taxon>
        <taxon>Kitasatosporales</taxon>
        <taxon>Streptomycetaceae</taxon>
        <taxon>Kitasatospora</taxon>
    </lineage>
</organism>
<evidence type="ECO:0000313" key="3">
    <source>
        <dbReference type="EMBL" id="WUS54495.1"/>
    </source>
</evidence>
<dbReference type="EMBL" id="CP108482">
    <property type="protein sequence ID" value="WUS54495.1"/>
    <property type="molecule type" value="Genomic_DNA"/>
</dbReference>
<dbReference type="Proteomes" id="UP001432014">
    <property type="component" value="Chromosome"/>
</dbReference>